<gene>
    <name evidence="16" type="ORF">MNBD_ALPHA06-334</name>
</gene>
<dbReference type="PANTHER" id="PTHR21090">
    <property type="entry name" value="AROM/DEHYDROQUINATE SYNTHASE"/>
    <property type="match status" value="1"/>
</dbReference>
<dbReference type="InterPro" id="IPR011994">
    <property type="entry name" value="Cytidylate_kinase_dom"/>
</dbReference>
<evidence type="ECO:0000256" key="1">
    <source>
        <dbReference type="ARBA" id="ARBA00004811"/>
    </source>
</evidence>
<dbReference type="GO" id="GO:0009073">
    <property type="term" value="P:aromatic amino acid family biosynthetic process"/>
    <property type="evidence" value="ECO:0007669"/>
    <property type="project" value="UniProtKB-KW"/>
</dbReference>
<evidence type="ECO:0000256" key="9">
    <source>
        <dbReference type="ARBA" id="ARBA00022840"/>
    </source>
</evidence>
<name>A0A3B0RXE6_9ZZZZ</name>
<evidence type="ECO:0000256" key="13">
    <source>
        <dbReference type="ARBA" id="ARBA00048478"/>
    </source>
</evidence>
<dbReference type="FunFam" id="3.65.10.10:FF:000005">
    <property type="entry name" value="3-phosphoshikimate 1-carboxyvinyltransferase"/>
    <property type="match status" value="1"/>
</dbReference>
<evidence type="ECO:0000256" key="12">
    <source>
        <dbReference type="ARBA" id="ARBA00047615"/>
    </source>
</evidence>
<dbReference type="GO" id="GO:0005524">
    <property type="term" value="F:ATP binding"/>
    <property type="evidence" value="ECO:0007669"/>
    <property type="project" value="UniProtKB-KW"/>
</dbReference>
<evidence type="ECO:0000259" key="15">
    <source>
        <dbReference type="Pfam" id="PF02224"/>
    </source>
</evidence>
<reference evidence="16" key="1">
    <citation type="submission" date="2018-06" db="EMBL/GenBank/DDBJ databases">
        <authorList>
            <person name="Zhirakovskaya E."/>
        </authorList>
    </citation>
    <scope>NUCLEOTIDE SEQUENCE</scope>
</reference>
<dbReference type="Gene3D" id="3.65.10.10">
    <property type="entry name" value="Enolpyruvate transferase domain"/>
    <property type="match status" value="2"/>
</dbReference>
<feature type="domain" description="Cytidylate kinase" evidence="15">
    <location>
        <begin position="462"/>
        <end position="661"/>
    </location>
</feature>
<proteinExistence type="inferred from homology"/>
<comment type="pathway">
    <text evidence="1">Metabolic intermediate biosynthesis; chorismate biosynthesis; chorismate from D-erythrose 4-phosphate and phosphoenolpyruvate: step 6/7.</text>
</comment>
<evidence type="ECO:0000256" key="8">
    <source>
        <dbReference type="ARBA" id="ARBA00022777"/>
    </source>
</evidence>
<dbReference type="SUPFAM" id="SSF55205">
    <property type="entry name" value="EPT/RTPC-like"/>
    <property type="match status" value="1"/>
</dbReference>
<dbReference type="GO" id="GO:0003866">
    <property type="term" value="F:3-phosphoshikimate 1-carboxyvinyltransferase activity"/>
    <property type="evidence" value="ECO:0007669"/>
    <property type="project" value="UniProtKB-EC"/>
</dbReference>
<dbReference type="EC" id="2.5.1.19" evidence="16"/>
<sequence length="669" mass="70971">MNDTAELSIKDQLISRPAFCLRGSIVAPGDKSISHRAMILGALAQGTTKIEGLLEAEDVFCTLQAMRQLGAKIEQSSLGKWNVTGVGSKGLTTPTEPLDFGNAGTGVRLCLGLVAGQNIRAEFTGDDSLCKRPMNRVLQPLAKMGANTNSNNGCLPVVVQGTEQPIASCYKLDVASAQIKSALLLAGLGADGLTTVEEPGPSRDHTETMLQQFGAKITTRKLDATARQVTLHGPVVLQATPVSVPGDPSSAAFAAIAALIVPGSDINICNVMTNPTRFGLFTTLQQAGYDVRFSHQTGTGEPVADIRVRFGCTSPLRPPAALAVTMIDEYPALMVLAAFANGTSRFAGIGELRVKESDRIAKMAELLQQNGVCVRTGDTWMEVDGAGAVFGPTYAQRNQKAFAADGDHRIAMCALVMAMGSFLPIRISGGKTIGTSYPKFIDNMNKLGAEIKNQPQNPALVIAVDGPSASGKGTLAKRLAQRLKLPYLDTGLLYRATALAALQAETDLEDAQQLAGLASSLTLPIAQENELRTAQIGATASKVAAVPEVRAALVEVQRRFAGQAGGAVLDGRDIGTVICPDADIKFWVTASEQVRAMRRQNEMTEAGQHIELDEMLQQLRERDARDAGRKNAPMKKPADAHLIDTSNLAIDAALAVALQRVERMLIDRA</sequence>
<evidence type="ECO:0000256" key="2">
    <source>
        <dbReference type="ARBA" id="ARBA00009427"/>
    </source>
</evidence>
<dbReference type="InterPro" id="IPR003136">
    <property type="entry name" value="Cytidylate_kin"/>
</dbReference>
<dbReference type="Gene3D" id="3.40.50.300">
    <property type="entry name" value="P-loop containing nucleotide triphosphate hydrolases"/>
    <property type="match status" value="1"/>
</dbReference>
<evidence type="ECO:0000256" key="3">
    <source>
        <dbReference type="ARBA" id="ARBA00009948"/>
    </source>
</evidence>
<dbReference type="Pfam" id="PF00275">
    <property type="entry name" value="EPSP_synthase"/>
    <property type="match status" value="1"/>
</dbReference>
<accession>A0A3B0RXE6</accession>
<dbReference type="GO" id="GO:0009423">
    <property type="term" value="P:chorismate biosynthetic process"/>
    <property type="evidence" value="ECO:0007669"/>
    <property type="project" value="UniProtKB-UniPathway"/>
</dbReference>
<comment type="catalytic activity">
    <reaction evidence="12">
        <text>dCMP + ATP = dCDP + ADP</text>
        <dbReference type="Rhea" id="RHEA:25094"/>
        <dbReference type="ChEBI" id="CHEBI:30616"/>
        <dbReference type="ChEBI" id="CHEBI:57566"/>
        <dbReference type="ChEBI" id="CHEBI:58593"/>
        <dbReference type="ChEBI" id="CHEBI:456216"/>
        <dbReference type="EC" id="2.7.4.25"/>
    </reaction>
</comment>
<keyword evidence="7" id="KW-0547">Nucleotide-binding</keyword>
<keyword evidence="5" id="KW-0028">Amino-acid biosynthesis</keyword>
<dbReference type="NCBIfam" id="TIGR00017">
    <property type="entry name" value="cmk"/>
    <property type="match status" value="1"/>
</dbReference>
<dbReference type="GO" id="GO:0036431">
    <property type="term" value="F:dCMP kinase activity"/>
    <property type="evidence" value="ECO:0007669"/>
    <property type="project" value="InterPro"/>
</dbReference>
<keyword evidence="8" id="KW-0418">Kinase</keyword>
<dbReference type="NCBIfam" id="TIGR01356">
    <property type="entry name" value="aroA"/>
    <property type="match status" value="1"/>
</dbReference>
<evidence type="ECO:0000256" key="11">
    <source>
        <dbReference type="ARBA" id="ARBA00044633"/>
    </source>
</evidence>
<dbReference type="InterPro" id="IPR013792">
    <property type="entry name" value="RNA3'P_cycl/enolpyr_Trfase_a/b"/>
</dbReference>
<evidence type="ECO:0000256" key="7">
    <source>
        <dbReference type="ARBA" id="ARBA00022741"/>
    </source>
</evidence>
<evidence type="ECO:0000259" key="14">
    <source>
        <dbReference type="Pfam" id="PF00275"/>
    </source>
</evidence>
<dbReference type="PANTHER" id="PTHR21090:SF5">
    <property type="entry name" value="PENTAFUNCTIONAL AROM POLYPEPTIDE"/>
    <property type="match status" value="1"/>
</dbReference>
<dbReference type="GO" id="GO:0036430">
    <property type="term" value="F:CMP kinase activity"/>
    <property type="evidence" value="ECO:0007669"/>
    <property type="project" value="RHEA"/>
</dbReference>
<dbReference type="HAMAP" id="MF_00238">
    <property type="entry name" value="Cytidyl_kinase_type1"/>
    <property type="match status" value="1"/>
</dbReference>
<keyword evidence="4" id="KW-0963">Cytoplasm</keyword>
<dbReference type="InterPro" id="IPR001986">
    <property type="entry name" value="Enolpyruvate_Tfrase_dom"/>
</dbReference>
<dbReference type="Pfam" id="PF02224">
    <property type="entry name" value="Cytidylate_kin"/>
    <property type="match status" value="1"/>
</dbReference>
<dbReference type="AlphaFoldDB" id="A0A3B0RXE6"/>
<dbReference type="CDD" id="cd01556">
    <property type="entry name" value="EPSP_synthase"/>
    <property type="match status" value="1"/>
</dbReference>
<evidence type="ECO:0000256" key="5">
    <source>
        <dbReference type="ARBA" id="ARBA00022605"/>
    </source>
</evidence>
<evidence type="ECO:0000256" key="10">
    <source>
        <dbReference type="ARBA" id="ARBA00023141"/>
    </source>
</evidence>
<organism evidence="16">
    <name type="scientific">hydrothermal vent metagenome</name>
    <dbReference type="NCBI Taxonomy" id="652676"/>
    <lineage>
        <taxon>unclassified sequences</taxon>
        <taxon>metagenomes</taxon>
        <taxon>ecological metagenomes</taxon>
    </lineage>
</organism>
<dbReference type="HAMAP" id="MF_00210">
    <property type="entry name" value="EPSP_synth"/>
    <property type="match status" value="1"/>
</dbReference>
<dbReference type="InterPro" id="IPR006264">
    <property type="entry name" value="EPSP_synthase"/>
</dbReference>
<comment type="catalytic activity">
    <reaction evidence="13">
        <text>CMP + ATP = CDP + ADP</text>
        <dbReference type="Rhea" id="RHEA:11600"/>
        <dbReference type="ChEBI" id="CHEBI:30616"/>
        <dbReference type="ChEBI" id="CHEBI:58069"/>
        <dbReference type="ChEBI" id="CHEBI:60377"/>
        <dbReference type="ChEBI" id="CHEBI:456216"/>
        <dbReference type="EC" id="2.7.4.25"/>
    </reaction>
</comment>
<dbReference type="SUPFAM" id="SSF52540">
    <property type="entry name" value="P-loop containing nucleoside triphosphate hydrolases"/>
    <property type="match status" value="1"/>
</dbReference>
<protein>
    <submittedName>
        <fullName evidence="16">3-phosphoshikimate 1-carboxyvinyltransferase</fullName>
        <ecNumber evidence="16">2.5.1.19</ecNumber>
    </submittedName>
</protein>
<keyword evidence="9" id="KW-0067">ATP-binding</keyword>
<dbReference type="UniPathway" id="UPA00053">
    <property type="reaction ID" value="UER00089"/>
</dbReference>
<comment type="similarity">
    <text evidence="2">Belongs to the cytidylate kinase family. Type 1 subfamily.</text>
</comment>
<dbReference type="CDD" id="cd02020">
    <property type="entry name" value="CMPK"/>
    <property type="match status" value="1"/>
</dbReference>
<dbReference type="InterPro" id="IPR027417">
    <property type="entry name" value="P-loop_NTPase"/>
</dbReference>
<keyword evidence="6 16" id="KW-0808">Transferase</keyword>
<keyword evidence="10" id="KW-0057">Aromatic amino acid biosynthesis</keyword>
<comment type="catalytic activity">
    <reaction evidence="11">
        <text>3-phosphoshikimate + phosphoenolpyruvate = 5-O-(1-carboxyvinyl)-3-phosphoshikimate + phosphate</text>
        <dbReference type="Rhea" id="RHEA:21256"/>
        <dbReference type="ChEBI" id="CHEBI:43474"/>
        <dbReference type="ChEBI" id="CHEBI:57701"/>
        <dbReference type="ChEBI" id="CHEBI:58702"/>
        <dbReference type="ChEBI" id="CHEBI:145989"/>
        <dbReference type="EC" id="2.5.1.19"/>
    </reaction>
    <physiologicalReaction direction="left-to-right" evidence="11">
        <dbReference type="Rhea" id="RHEA:21257"/>
    </physiologicalReaction>
</comment>
<feature type="domain" description="Enolpyruvate transferase" evidence="14">
    <location>
        <begin position="21"/>
        <end position="444"/>
    </location>
</feature>
<evidence type="ECO:0000313" key="16">
    <source>
        <dbReference type="EMBL" id="VAV98210.1"/>
    </source>
</evidence>
<evidence type="ECO:0000256" key="4">
    <source>
        <dbReference type="ARBA" id="ARBA00022490"/>
    </source>
</evidence>
<comment type="similarity">
    <text evidence="3">Belongs to the EPSP synthase family.</text>
</comment>
<dbReference type="InterPro" id="IPR036968">
    <property type="entry name" value="Enolpyruvate_Tfrase_sf"/>
</dbReference>
<dbReference type="GO" id="GO:0008652">
    <property type="term" value="P:amino acid biosynthetic process"/>
    <property type="evidence" value="ECO:0007669"/>
    <property type="project" value="UniProtKB-KW"/>
</dbReference>
<dbReference type="EMBL" id="UOEE01000259">
    <property type="protein sequence ID" value="VAV98210.1"/>
    <property type="molecule type" value="Genomic_DNA"/>
</dbReference>
<evidence type="ECO:0000256" key="6">
    <source>
        <dbReference type="ARBA" id="ARBA00022679"/>
    </source>
</evidence>